<keyword evidence="2" id="KW-1185">Reference proteome</keyword>
<protein>
    <submittedName>
        <fullName evidence="1">Uncharacterized protein</fullName>
    </submittedName>
</protein>
<accession>U4KPW8</accession>
<dbReference type="KEGG" id="abra:BN85314090"/>
<dbReference type="HOGENOM" id="CLU_1559588_0_0_14"/>
<evidence type="ECO:0000313" key="1">
    <source>
        <dbReference type="EMBL" id="CCV66430.1"/>
    </source>
</evidence>
<dbReference type="STRING" id="61635.BN85314090"/>
<proteinExistence type="predicted"/>
<dbReference type="EMBL" id="FO681348">
    <property type="protein sequence ID" value="CCV66430.1"/>
    <property type="molecule type" value="Genomic_DNA"/>
</dbReference>
<gene>
    <name evidence="1" type="ORF">BN85314090</name>
</gene>
<name>U4KPW8_9MOLU</name>
<evidence type="ECO:0000313" key="2">
    <source>
        <dbReference type="Proteomes" id="UP000032737"/>
    </source>
</evidence>
<reference evidence="1 2" key="1">
    <citation type="journal article" date="2013" name="J. Mol. Microbiol. Biotechnol.">
        <title>Analysis of the Complete Genomes of Acholeplasma brassicae , A. palmae and A. laidlawii and Their Comparison to the Obligate Parasites from ' Candidatus Phytoplasma'.</title>
        <authorList>
            <person name="Kube M."/>
            <person name="Siewert C."/>
            <person name="Migdoll A.M."/>
            <person name="Duduk B."/>
            <person name="Holz S."/>
            <person name="Rabus R."/>
            <person name="Seemuller E."/>
            <person name="Mitrovic J."/>
            <person name="Muller I."/>
            <person name="Buttner C."/>
            <person name="Reinhardt R."/>
        </authorList>
    </citation>
    <scope>NUCLEOTIDE SEQUENCE [LARGE SCALE GENOMIC DNA]</scope>
    <source>
        <strain evidence="2">0502</strain>
    </source>
</reference>
<dbReference type="Proteomes" id="UP000032737">
    <property type="component" value="Chromosome"/>
</dbReference>
<organism evidence="1 2">
    <name type="scientific">Acholeplasma brassicae</name>
    <dbReference type="NCBI Taxonomy" id="61635"/>
    <lineage>
        <taxon>Bacteria</taxon>
        <taxon>Bacillati</taxon>
        <taxon>Mycoplasmatota</taxon>
        <taxon>Mollicutes</taxon>
        <taxon>Acholeplasmatales</taxon>
        <taxon>Acholeplasmataceae</taxon>
        <taxon>Acholeplasma</taxon>
    </lineage>
</organism>
<sequence>MTDALAFNNRMMNFLFSANLNYLHLTLEIELFSLGYKDGDTVFVNGFNGHGYVYLDVKEAQYLEDKLNLSYIDLNPGAPDRIDVITSWGRFTDIEIEEWNEKVEFDFPHKNSVHFEPSSDDIPLSIFRERNINHFSSLDGKRYFDLNKVQIDQDGNYIHYKSKEFVKPNNE</sequence>
<dbReference type="AlphaFoldDB" id="U4KPW8"/>